<evidence type="ECO:0000256" key="6">
    <source>
        <dbReference type="ARBA" id="ARBA00022679"/>
    </source>
</evidence>
<sequence length="491" mass="53837">MSINIEFGLRNMRQKKHTKIICTIGPSSMDPEMISKMVRAGMNVARLNFSHGSHSDHANLISSIRRMAEETQEPIAIIQDLQGPKVRVGDLPEDGITLEPGKQIILTTDPDHGADRIGVTYDGLHGDVKLGDRLLLDDGLMDIKVTGVSGRDIACLVVTGGVLTSHKGINLPTATLSIPAITDKDREDVVFGVTQKVDWVALSFVRNAKEIYDLRYMIKELERKNGKASSADPSVRIIAKIEKHEAIKNIAEIIEAADGIMIARGDLGIEMPAEEVPLIQKRIIDLCLEAAKPVIVATQMLDSMIRNPRPTRAEVSDVANAVIDHTDAVMLSGESASGKYPLESVETMSRIICETEKSDYDDIEIGRPFPHQDTDQAVSEVANMLARNIEAKLILAASLSGETGRIVSRYRPEMPIVVAVPNDRVRNQMNLSWGVRPFLLPHCSTVEELVDRSLGYLKKEKMVRTGDKIIVVAGEPVGVSGNINLVEIRTV</sequence>
<evidence type="ECO:0000259" key="16">
    <source>
        <dbReference type="Pfam" id="PF00224"/>
    </source>
</evidence>
<comment type="similarity">
    <text evidence="4 15">Belongs to the pyruvate kinase family.</text>
</comment>
<dbReference type="NCBIfam" id="TIGR01064">
    <property type="entry name" value="pyruv_kin"/>
    <property type="match status" value="1"/>
</dbReference>
<comment type="cofactor">
    <cofactor evidence="1">
        <name>Mg(2+)</name>
        <dbReference type="ChEBI" id="CHEBI:18420"/>
    </cofactor>
</comment>
<dbReference type="InterPro" id="IPR011037">
    <property type="entry name" value="Pyrv_Knase-like_insert_dom_sf"/>
</dbReference>
<protein>
    <recommendedName>
        <fullName evidence="5 14">Pyruvate kinase</fullName>
        <ecNumber evidence="5 14">2.7.1.40</ecNumber>
    </recommendedName>
</protein>
<dbReference type="PROSITE" id="PS00110">
    <property type="entry name" value="PYRUVATE_KINASE"/>
    <property type="match status" value="1"/>
</dbReference>
<evidence type="ECO:0000313" key="19">
    <source>
        <dbReference type="Proteomes" id="UP000176988"/>
    </source>
</evidence>
<proteinExistence type="inferred from homology"/>
<dbReference type="InterPro" id="IPR001697">
    <property type="entry name" value="Pyr_Knase"/>
</dbReference>
<dbReference type="SUPFAM" id="SSF52935">
    <property type="entry name" value="PK C-terminal domain-like"/>
    <property type="match status" value="1"/>
</dbReference>
<dbReference type="NCBIfam" id="NF004491">
    <property type="entry name" value="PRK05826.1"/>
    <property type="match status" value="1"/>
</dbReference>
<dbReference type="Proteomes" id="UP000176988">
    <property type="component" value="Unassembled WGS sequence"/>
</dbReference>
<dbReference type="Gene3D" id="3.20.20.60">
    <property type="entry name" value="Phosphoenolpyruvate-binding domains"/>
    <property type="match status" value="1"/>
</dbReference>
<evidence type="ECO:0000313" key="18">
    <source>
        <dbReference type="EMBL" id="OGM01231.1"/>
    </source>
</evidence>
<feature type="domain" description="Pyruvate kinase C-terminal" evidence="17">
    <location>
        <begin position="376"/>
        <end position="488"/>
    </location>
</feature>
<name>A0A1F7WEI5_9BACT</name>
<evidence type="ECO:0000256" key="3">
    <source>
        <dbReference type="ARBA" id="ARBA00004997"/>
    </source>
</evidence>
<dbReference type="InterPro" id="IPR015793">
    <property type="entry name" value="Pyrv_Knase_brl"/>
</dbReference>
<keyword evidence="12 15" id="KW-0324">Glycolysis</keyword>
<evidence type="ECO:0000256" key="10">
    <source>
        <dbReference type="ARBA" id="ARBA00022840"/>
    </source>
</evidence>
<dbReference type="NCBIfam" id="NF004978">
    <property type="entry name" value="PRK06354.1"/>
    <property type="match status" value="1"/>
</dbReference>
<dbReference type="InterPro" id="IPR015795">
    <property type="entry name" value="Pyrv_Knase_C"/>
</dbReference>
<evidence type="ECO:0000256" key="7">
    <source>
        <dbReference type="ARBA" id="ARBA00022723"/>
    </source>
</evidence>
<comment type="catalytic activity">
    <reaction evidence="15">
        <text>pyruvate + ATP = phosphoenolpyruvate + ADP + H(+)</text>
        <dbReference type="Rhea" id="RHEA:18157"/>
        <dbReference type="ChEBI" id="CHEBI:15361"/>
        <dbReference type="ChEBI" id="CHEBI:15378"/>
        <dbReference type="ChEBI" id="CHEBI:30616"/>
        <dbReference type="ChEBI" id="CHEBI:58702"/>
        <dbReference type="ChEBI" id="CHEBI:456216"/>
        <dbReference type="EC" id="2.7.1.40"/>
    </reaction>
</comment>
<dbReference type="UniPathway" id="UPA00109">
    <property type="reaction ID" value="UER00188"/>
</dbReference>
<evidence type="ECO:0000259" key="17">
    <source>
        <dbReference type="Pfam" id="PF02887"/>
    </source>
</evidence>
<reference evidence="18 19" key="1">
    <citation type="journal article" date="2016" name="Nat. Commun.">
        <title>Thousands of microbial genomes shed light on interconnected biogeochemical processes in an aquifer system.</title>
        <authorList>
            <person name="Anantharaman K."/>
            <person name="Brown C.T."/>
            <person name="Hug L.A."/>
            <person name="Sharon I."/>
            <person name="Castelle C.J."/>
            <person name="Probst A.J."/>
            <person name="Thomas B.C."/>
            <person name="Singh A."/>
            <person name="Wilkins M.J."/>
            <person name="Karaoz U."/>
            <person name="Brodie E.L."/>
            <person name="Williams K.H."/>
            <person name="Hubbard S.S."/>
            <person name="Banfield J.F."/>
        </authorList>
    </citation>
    <scope>NUCLEOTIDE SEQUENCE [LARGE SCALE GENOMIC DNA]</scope>
</reference>
<dbReference type="Gene3D" id="3.40.1380.20">
    <property type="entry name" value="Pyruvate kinase, C-terminal domain"/>
    <property type="match status" value="1"/>
</dbReference>
<dbReference type="FunFam" id="3.20.20.60:FF:000025">
    <property type="entry name" value="Pyruvate kinase"/>
    <property type="match status" value="1"/>
</dbReference>
<evidence type="ECO:0000256" key="11">
    <source>
        <dbReference type="ARBA" id="ARBA00022842"/>
    </source>
</evidence>
<organism evidence="18 19">
    <name type="scientific">Candidatus Uhrbacteria bacterium RIFOXYC2_FULL_47_19</name>
    <dbReference type="NCBI Taxonomy" id="1802424"/>
    <lineage>
        <taxon>Bacteria</taxon>
        <taxon>Candidatus Uhriibacteriota</taxon>
    </lineage>
</organism>
<dbReference type="GO" id="GO:0004743">
    <property type="term" value="F:pyruvate kinase activity"/>
    <property type="evidence" value="ECO:0007669"/>
    <property type="project" value="UniProtKB-UniRule"/>
</dbReference>
<evidence type="ECO:0000256" key="4">
    <source>
        <dbReference type="ARBA" id="ARBA00008663"/>
    </source>
</evidence>
<feature type="domain" description="Pyruvate kinase barrel" evidence="16">
    <location>
        <begin position="16"/>
        <end position="345"/>
    </location>
</feature>
<evidence type="ECO:0000256" key="9">
    <source>
        <dbReference type="ARBA" id="ARBA00022777"/>
    </source>
</evidence>
<keyword evidence="7" id="KW-0479">Metal-binding</keyword>
<dbReference type="InterPro" id="IPR015813">
    <property type="entry name" value="Pyrv/PenolPyrv_kinase-like_dom"/>
</dbReference>
<evidence type="ECO:0000256" key="14">
    <source>
        <dbReference type="NCBIfam" id="TIGR01064"/>
    </source>
</evidence>
<evidence type="ECO:0000256" key="5">
    <source>
        <dbReference type="ARBA" id="ARBA00012142"/>
    </source>
</evidence>
<keyword evidence="9 15" id="KW-0418">Kinase</keyword>
<comment type="caution">
    <text evidence="18">The sequence shown here is derived from an EMBL/GenBank/DDBJ whole genome shotgun (WGS) entry which is preliminary data.</text>
</comment>
<dbReference type="EMBL" id="MGFG01000010">
    <property type="protein sequence ID" value="OGM01231.1"/>
    <property type="molecule type" value="Genomic_DNA"/>
</dbReference>
<dbReference type="GO" id="GO:0016301">
    <property type="term" value="F:kinase activity"/>
    <property type="evidence" value="ECO:0007669"/>
    <property type="project" value="UniProtKB-KW"/>
</dbReference>
<keyword evidence="6 15" id="KW-0808">Transferase</keyword>
<dbReference type="GO" id="GO:0005524">
    <property type="term" value="F:ATP binding"/>
    <property type="evidence" value="ECO:0007669"/>
    <property type="project" value="UniProtKB-KW"/>
</dbReference>
<evidence type="ECO:0000256" key="12">
    <source>
        <dbReference type="ARBA" id="ARBA00023152"/>
    </source>
</evidence>
<dbReference type="AlphaFoldDB" id="A0A1F7WEI5"/>
<comment type="cofactor">
    <cofactor evidence="2">
        <name>K(+)</name>
        <dbReference type="ChEBI" id="CHEBI:29103"/>
    </cofactor>
</comment>
<dbReference type="GO" id="GO:0000287">
    <property type="term" value="F:magnesium ion binding"/>
    <property type="evidence" value="ECO:0007669"/>
    <property type="project" value="UniProtKB-UniRule"/>
</dbReference>
<keyword evidence="11 15" id="KW-0460">Magnesium</keyword>
<accession>A0A1F7WEI5</accession>
<dbReference type="STRING" id="1802424.A2480_01720"/>
<evidence type="ECO:0000256" key="1">
    <source>
        <dbReference type="ARBA" id="ARBA00001946"/>
    </source>
</evidence>
<keyword evidence="8" id="KW-0547">Nucleotide-binding</keyword>
<gene>
    <name evidence="18" type="ORF">A2480_01720</name>
</gene>
<dbReference type="Pfam" id="PF02887">
    <property type="entry name" value="PK_C"/>
    <property type="match status" value="1"/>
</dbReference>
<keyword evidence="10" id="KW-0067">ATP-binding</keyword>
<dbReference type="SUPFAM" id="SSF50800">
    <property type="entry name" value="PK beta-barrel domain-like"/>
    <property type="match status" value="1"/>
</dbReference>
<dbReference type="InterPro" id="IPR036918">
    <property type="entry name" value="Pyrv_Knase_C_sf"/>
</dbReference>
<dbReference type="Gene3D" id="2.40.33.10">
    <property type="entry name" value="PK beta-barrel domain-like"/>
    <property type="match status" value="1"/>
</dbReference>
<dbReference type="EC" id="2.7.1.40" evidence="5 14"/>
<evidence type="ECO:0000256" key="2">
    <source>
        <dbReference type="ARBA" id="ARBA00001958"/>
    </source>
</evidence>
<evidence type="ECO:0000256" key="13">
    <source>
        <dbReference type="ARBA" id="ARBA00023317"/>
    </source>
</evidence>
<dbReference type="GO" id="GO:0030955">
    <property type="term" value="F:potassium ion binding"/>
    <property type="evidence" value="ECO:0007669"/>
    <property type="project" value="UniProtKB-UniRule"/>
</dbReference>
<dbReference type="SUPFAM" id="SSF51621">
    <property type="entry name" value="Phosphoenolpyruvate/pyruvate domain"/>
    <property type="match status" value="1"/>
</dbReference>
<evidence type="ECO:0000256" key="15">
    <source>
        <dbReference type="RuleBase" id="RU000504"/>
    </source>
</evidence>
<dbReference type="PANTHER" id="PTHR11817">
    <property type="entry name" value="PYRUVATE KINASE"/>
    <property type="match status" value="1"/>
</dbReference>
<comment type="pathway">
    <text evidence="3 15">Carbohydrate degradation; glycolysis; pyruvate from D-glyceraldehyde 3-phosphate: step 5/5.</text>
</comment>
<dbReference type="Pfam" id="PF00224">
    <property type="entry name" value="PK"/>
    <property type="match status" value="1"/>
</dbReference>
<dbReference type="FunFam" id="2.40.33.10:FF:000001">
    <property type="entry name" value="Pyruvate kinase"/>
    <property type="match status" value="1"/>
</dbReference>
<keyword evidence="13 18" id="KW-0670">Pyruvate</keyword>
<dbReference type="InterPro" id="IPR015806">
    <property type="entry name" value="Pyrv_Knase_insert_dom_sf"/>
</dbReference>
<dbReference type="PRINTS" id="PR01050">
    <property type="entry name" value="PYRUVTKNASE"/>
</dbReference>
<dbReference type="InterPro" id="IPR040442">
    <property type="entry name" value="Pyrv_kinase-like_dom_sf"/>
</dbReference>
<evidence type="ECO:0000256" key="8">
    <source>
        <dbReference type="ARBA" id="ARBA00022741"/>
    </source>
</evidence>
<dbReference type="InterPro" id="IPR018209">
    <property type="entry name" value="Pyrv_Knase_AS"/>
</dbReference>